<name>R7U3C8_CAPTE</name>
<evidence type="ECO:0000313" key="3">
    <source>
        <dbReference type="EnsemblMetazoa" id="CapteP194418"/>
    </source>
</evidence>
<dbReference type="AlphaFoldDB" id="R7U3C8"/>
<dbReference type="EMBL" id="AMQN01009533">
    <property type="status" value="NOT_ANNOTATED_CDS"/>
    <property type="molecule type" value="Genomic_DNA"/>
</dbReference>
<dbReference type="EMBL" id="KB305654">
    <property type="protein sequence ID" value="ELU00845.1"/>
    <property type="molecule type" value="Genomic_DNA"/>
</dbReference>
<protein>
    <submittedName>
        <fullName evidence="2 3">Uncharacterized protein</fullName>
    </submittedName>
</protein>
<proteinExistence type="predicted"/>
<reference evidence="3" key="3">
    <citation type="submission" date="2015-06" db="UniProtKB">
        <authorList>
            <consortium name="EnsemblMetazoa"/>
        </authorList>
    </citation>
    <scope>IDENTIFICATION</scope>
</reference>
<organism evidence="2">
    <name type="scientific">Capitella teleta</name>
    <name type="common">Polychaete worm</name>
    <dbReference type="NCBI Taxonomy" id="283909"/>
    <lineage>
        <taxon>Eukaryota</taxon>
        <taxon>Metazoa</taxon>
        <taxon>Spiralia</taxon>
        <taxon>Lophotrochozoa</taxon>
        <taxon>Annelida</taxon>
        <taxon>Polychaeta</taxon>
        <taxon>Sedentaria</taxon>
        <taxon>Scolecida</taxon>
        <taxon>Capitellidae</taxon>
        <taxon>Capitella</taxon>
    </lineage>
</organism>
<dbReference type="EnsemblMetazoa" id="CapteT194418">
    <property type="protein sequence ID" value="CapteP194418"/>
    <property type="gene ID" value="CapteG194418"/>
</dbReference>
<dbReference type="Proteomes" id="UP000014760">
    <property type="component" value="Unassembled WGS sequence"/>
</dbReference>
<feature type="region of interest" description="Disordered" evidence="1">
    <location>
        <begin position="112"/>
        <end position="166"/>
    </location>
</feature>
<reference evidence="4" key="1">
    <citation type="submission" date="2012-12" db="EMBL/GenBank/DDBJ databases">
        <authorList>
            <person name="Hellsten U."/>
            <person name="Grimwood J."/>
            <person name="Chapman J.A."/>
            <person name="Shapiro H."/>
            <person name="Aerts A."/>
            <person name="Otillar R.P."/>
            <person name="Terry A.Y."/>
            <person name="Boore J.L."/>
            <person name="Simakov O."/>
            <person name="Marletaz F."/>
            <person name="Cho S.-J."/>
            <person name="Edsinger-Gonzales E."/>
            <person name="Havlak P."/>
            <person name="Kuo D.-H."/>
            <person name="Larsson T."/>
            <person name="Lv J."/>
            <person name="Arendt D."/>
            <person name="Savage R."/>
            <person name="Osoegawa K."/>
            <person name="de Jong P."/>
            <person name="Lindberg D.R."/>
            <person name="Seaver E.C."/>
            <person name="Weisblat D.A."/>
            <person name="Putnam N.H."/>
            <person name="Grigoriev I.V."/>
            <person name="Rokhsar D.S."/>
        </authorList>
    </citation>
    <scope>NUCLEOTIDE SEQUENCE</scope>
    <source>
        <strain evidence="4">I ESC-2004</strain>
    </source>
</reference>
<evidence type="ECO:0000256" key="1">
    <source>
        <dbReference type="SAM" id="MobiDB-lite"/>
    </source>
</evidence>
<evidence type="ECO:0000313" key="4">
    <source>
        <dbReference type="Proteomes" id="UP000014760"/>
    </source>
</evidence>
<evidence type="ECO:0000313" key="2">
    <source>
        <dbReference type="EMBL" id="ELU00845.1"/>
    </source>
</evidence>
<sequence length="166" mass="18926">MARNVNPFKKAGISPYPRLITYVYNSRYRVNKVKTSFVKKWKTQEDGTRCHDIHTDNIVLELAEKSYMNKVFIKVIPIHTAALKMPKKSRGKSAREADDDVAVVTARLDQLTADDEGGKKKGKKKNKKSKFDMLKADIDDGPQAMSGDEQEELEKPSQKYVHNLNQ</sequence>
<gene>
    <name evidence="2" type="ORF">CAPTEDRAFT_194418</name>
</gene>
<accession>R7U3C8</accession>
<dbReference type="HOGENOM" id="CLU_1604307_0_0_1"/>
<feature type="compositionally biased region" description="Basic and acidic residues" evidence="1">
    <location>
        <begin position="129"/>
        <end position="138"/>
    </location>
</feature>
<keyword evidence="4" id="KW-1185">Reference proteome</keyword>
<reference evidence="2 4" key="2">
    <citation type="journal article" date="2013" name="Nature">
        <title>Insights into bilaterian evolution from three spiralian genomes.</title>
        <authorList>
            <person name="Simakov O."/>
            <person name="Marletaz F."/>
            <person name="Cho S.J."/>
            <person name="Edsinger-Gonzales E."/>
            <person name="Havlak P."/>
            <person name="Hellsten U."/>
            <person name="Kuo D.H."/>
            <person name="Larsson T."/>
            <person name="Lv J."/>
            <person name="Arendt D."/>
            <person name="Savage R."/>
            <person name="Osoegawa K."/>
            <person name="de Jong P."/>
            <person name="Grimwood J."/>
            <person name="Chapman J.A."/>
            <person name="Shapiro H."/>
            <person name="Aerts A."/>
            <person name="Otillar R.P."/>
            <person name="Terry A.Y."/>
            <person name="Boore J.L."/>
            <person name="Grigoriev I.V."/>
            <person name="Lindberg D.R."/>
            <person name="Seaver E.C."/>
            <person name="Weisblat D.A."/>
            <person name="Putnam N.H."/>
            <person name="Rokhsar D.S."/>
        </authorList>
    </citation>
    <scope>NUCLEOTIDE SEQUENCE</scope>
    <source>
        <strain evidence="2 4">I ESC-2004</strain>
    </source>
</reference>